<accession>A0AAE3ESV8</accession>
<evidence type="ECO:0000313" key="2">
    <source>
        <dbReference type="Proteomes" id="UP001200642"/>
    </source>
</evidence>
<comment type="caution">
    <text evidence="1">The sequence shown here is derived from an EMBL/GenBank/DDBJ whole genome shotgun (WGS) entry which is preliminary data.</text>
</comment>
<dbReference type="RefSeq" id="WP_317900716.1">
    <property type="nucleotide sequence ID" value="NZ_JAIRBC010000002.1"/>
</dbReference>
<proteinExistence type="predicted"/>
<sequence length="292" mass="32907">MKKYILIVLMAIAYFSCSRDKEPAVPPKLLDAITSSSIAFKYSGGELQNFFQNPTQAYVSGYFYFEPDLADDIIFGFDVEWSEGVDNPIHFPGADWMSLAGFTRDGVLRFPMGSPKNLNGTPTNTDKWLERDTGIPLQPNQWYKMTVTGNFQSREFLSVRLQGNGNDIVENLEGIQLEYPNYIPLDKPSLTFYCLALRAKEFAPTNEGGTKVYFDDIEGGISVGSDYKIVFSDGFENQSTIQEIPITLPVSPLDDIEEGNWYFENEEAKIKINSNIKRNGLRSLECNASLEK</sequence>
<dbReference type="Proteomes" id="UP001200642">
    <property type="component" value="Unassembled WGS sequence"/>
</dbReference>
<name>A0AAE3ESV8_9FLAO</name>
<dbReference type="EMBL" id="JAIRBC010000002">
    <property type="protein sequence ID" value="MCG2459574.1"/>
    <property type="molecule type" value="Genomic_DNA"/>
</dbReference>
<protein>
    <submittedName>
        <fullName evidence="1">Uncharacterized protein</fullName>
    </submittedName>
</protein>
<evidence type="ECO:0000313" key="1">
    <source>
        <dbReference type="EMBL" id="MCG2459574.1"/>
    </source>
</evidence>
<keyword evidence="2" id="KW-1185">Reference proteome</keyword>
<reference evidence="1" key="1">
    <citation type="submission" date="2023-02" db="EMBL/GenBank/DDBJ databases">
        <title>Genome of Flavobacteriaceae gen. nov. sp. strain F89.</title>
        <authorList>
            <person name="Wang Y."/>
        </authorList>
    </citation>
    <scope>NUCLEOTIDE SEQUENCE</scope>
    <source>
        <strain evidence="1">F89</strain>
    </source>
</reference>
<dbReference type="AlphaFoldDB" id="A0AAE3ESV8"/>
<organism evidence="1 2">
    <name type="scientific">Cerina litoralis</name>
    <dbReference type="NCBI Taxonomy" id="2874477"/>
    <lineage>
        <taxon>Bacteria</taxon>
        <taxon>Pseudomonadati</taxon>
        <taxon>Bacteroidota</taxon>
        <taxon>Flavobacteriia</taxon>
        <taxon>Flavobacteriales</taxon>
        <taxon>Flavobacteriaceae</taxon>
        <taxon>Cerina</taxon>
    </lineage>
</organism>
<gene>
    <name evidence="1" type="ORF">K8352_02295</name>
</gene>